<dbReference type="KEGG" id="jme:EEW87_17625"/>
<feature type="compositionally biased region" description="Polar residues" evidence="1">
    <location>
        <begin position="143"/>
        <end position="152"/>
    </location>
</feature>
<name>A0A650GFR2_9MICO</name>
<dbReference type="GeneID" id="59163551"/>
<reference evidence="2 3" key="1">
    <citation type="submission" date="2019-11" db="EMBL/GenBank/DDBJ databases">
        <title>Complete Genome Sequence of Janibacter melonis M714.</title>
        <authorList>
            <person name="Zhao Q."/>
        </authorList>
    </citation>
    <scope>NUCLEOTIDE SEQUENCE [LARGE SCALE GENOMIC DNA]</scope>
    <source>
        <strain evidence="2 3">M714</strain>
        <plasmid evidence="2 3">unnamed</plasmid>
    </source>
</reference>
<organism evidence="2 3">
    <name type="scientific">Janibacter melonis</name>
    <dbReference type="NCBI Taxonomy" id="262209"/>
    <lineage>
        <taxon>Bacteria</taxon>
        <taxon>Bacillati</taxon>
        <taxon>Actinomycetota</taxon>
        <taxon>Actinomycetes</taxon>
        <taxon>Micrococcales</taxon>
        <taxon>Intrasporangiaceae</taxon>
        <taxon>Janibacter</taxon>
    </lineage>
</organism>
<feature type="compositionally biased region" description="Low complexity" evidence="1">
    <location>
        <begin position="50"/>
        <end position="70"/>
    </location>
</feature>
<dbReference type="Proteomes" id="UP000271708">
    <property type="component" value="Plasmid unnamed"/>
</dbReference>
<keyword evidence="2" id="KW-0614">Plasmid</keyword>
<dbReference type="EMBL" id="CP046475">
    <property type="protein sequence ID" value="QGX08825.1"/>
    <property type="molecule type" value="Genomic_DNA"/>
</dbReference>
<geneLocation type="plasmid" evidence="2">
    <name>unnamed</name>
</geneLocation>
<proteinExistence type="predicted"/>
<dbReference type="AlphaFoldDB" id="A0A650GFR2"/>
<protein>
    <submittedName>
        <fullName evidence="2">Uncharacterized protein</fullName>
    </submittedName>
</protein>
<evidence type="ECO:0000256" key="1">
    <source>
        <dbReference type="SAM" id="MobiDB-lite"/>
    </source>
</evidence>
<evidence type="ECO:0000313" key="3">
    <source>
        <dbReference type="Proteomes" id="UP000271708"/>
    </source>
</evidence>
<sequence>MSPQKRRTLGDRNRAAIAGEPDPASPVETTTQPIEPVATAPTRAPKPDTKTPTAKTSTPRKSATKTATPAKAEKQGAGQVTRLGIYVTPQEFTDAKAAYLAAWQLGGEADTFAKWIGAAIDAHASRSVTERTELARPQERSAQRSGSTRSFSVASDVVARMRKAITADQQAGRFPSDSAWCGDAIAAAVQSTRQAAGGDLPTPPARLPNRLVR</sequence>
<gene>
    <name evidence="2" type="ORF">EEW87_17625</name>
</gene>
<feature type="compositionally biased region" description="Basic and acidic residues" evidence="1">
    <location>
        <begin position="128"/>
        <end position="142"/>
    </location>
</feature>
<evidence type="ECO:0000313" key="2">
    <source>
        <dbReference type="EMBL" id="QGX08825.1"/>
    </source>
</evidence>
<accession>A0A650GFR2</accession>
<feature type="region of interest" description="Disordered" evidence="1">
    <location>
        <begin position="125"/>
        <end position="152"/>
    </location>
</feature>
<dbReference type="RefSeq" id="WP_123093642.1">
    <property type="nucleotide sequence ID" value="NZ_CP046475.1"/>
</dbReference>
<feature type="region of interest" description="Disordered" evidence="1">
    <location>
        <begin position="1"/>
        <end position="77"/>
    </location>
</feature>
<feature type="region of interest" description="Disordered" evidence="1">
    <location>
        <begin position="193"/>
        <end position="213"/>
    </location>
</feature>